<reference evidence="2" key="2">
    <citation type="submission" date="2015-02" db="UniProtKB">
        <authorList>
            <consortium name="EnsemblMetazoa"/>
        </authorList>
    </citation>
    <scope>IDENTIFICATION</scope>
</reference>
<dbReference type="AlphaFoldDB" id="T1ISG5"/>
<dbReference type="HOGENOM" id="CLU_734296_0_0_1"/>
<evidence type="ECO:0000313" key="2">
    <source>
        <dbReference type="EnsemblMetazoa" id="SMAR004037-PA"/>
    </source>
</evidence>
<feature type="transmembrane region" description="Helical" evidence="1">
    <location>
        <begin position="175"/>
        <end position="195"/>
    </location>
</feature>
<sequence>MASHRCNSGDVFSKHLDCVNVCTGPIDADNVSRAIFPDKVEFKVMDFYPDEYALSSGGNLLLSSAYEFTSYVNRNFGVTVCLPMDDCFSSHKYWLVQKENLHSLDHNRQLWVKPIRQIASYGKFYLKDNYAVVCHPKLSDTPLRIYNGILCIMSVLLLCRLLMHLKLKLKKPEVVSVFPATLFFGYIFQTLNYLWMCPKPLLFILEKYCFISAFLWITFQALKLYKNLRFTSTTKCRVSNKYLPFLFSLLPICVERLYSSYTVDFFSDSCDFLLTNGQYLNSILDTVIFSVIILNSFVLRFVKSELEQKRTQDSALFEQFYLYVHLTIVGAVYISIKLVTDIIAIEEVNSNWFYLDMLCQAFGGAVIVVYYKRLITS</sequence>
<feature type="transmembrane region" description="Helical" evidence="1">
    <location>
        <begin position="279"/>
        <end position="299"/>
    </location>
</feature>
<keyword evidence="1" id="KW-0472">Membrane</keyword>
<feature type="transmembrane region" description="Helical" evidence="1">
    <location>
        <begin position="201"/>
        <end position="222"/>
    </location>
</feature>
<accession>T1ISG5</accession>
<proteinExistence type="predicted"/>
<feature type="transmembrane region" description="Helical" evidence="1">
    <location>
        <begin position="320"/>
        <end position="340"/>
    </location>
</feature>
<dbReference type="EnsemblMetazoa" id="SMAR004037-RA">
    <property type="protein sequence ID" value="SMAR004037-PA"/>
    <property type="gene ID" value="SMAR004037"/>
</dbReference>
<keyword evidence="3" id="KW-1185">Reference proteome</keyword>
<evidence type="ECO:0000313" key="3">
    <source>
        <dbReference type="Proteomes" id="UP000014500"/>
    </source>
</evidence>
<name>T1ISG5_STRMM</name>
<keyword evidence="1" id="KW-0812">Transmembrane</keyword>
<dbReference type="EMBL" id="JH431430">
    <property type="status" value="NOT_ANNOTATED_CDS"/>
    <property type="molecule type" value="Genomic_DNA"/>
</dbReference>
<evidence type="ECO:0000256" key="1">
    <source>
        <dbReference type="SAM" id="Phobius"/>
    </source>
</evidence>
<protein>
    <submittedName>
        <fullName evidence="2">Uncharacterized protein</fullName>
    </submittedName>
</protein>
<feature type="transmembrane region" description="Helical" evidence="1">
    <location>
        <begin position="145"/>
        <end position="163"/>
    </location>
</feature>
<keyword evidence="1" id="KW-1133">Transmembrane helix</keyword>
<feature type="transmembrane region" description="Helical" evidence="1">
    <location>
        <begin position="242"/>
        <end position="259"/>
    </location>
</feature>
<feature type="transmembrane region" description="Helical" evidence="1">
    <location>
        <begin position="352"/>
        <end position="371"/>
    </location>
</feature>
<organism evidence="2 3">
    <name type="scientific">Strigamia maritima</name>
    <name type="common">European centipede</name>
    <name type="synonym">Geophilus maritimus</name>
    <dbReference type="NCBI Taxonomy" id="126957"/>
    <lineage>
        <taxon>Eukaryota</taxon>
        <taxon>Metazoa</taxon>
        <taxon>Ecdysozoa</taxon>
        <taxon>Arthropoda</taxon>
        <taxon>Myriapoda</taxon>
        <taxon>Chilopoda</taxon>
        <taxon>Pleurostigmophora</taxon>
        <taxon>Geophilomorpha</taxon>
        <taxon>Linotaeniidae</taxon>
        <taxon>Strigamia</taxon>
    </lineage>
</organism>
<dbReference type="Proteomes" id="UP000014500">
    <property type="component" value="Unassembled WGS sequence"/>
</dbReference>
<reference evidence="3" key="1">
    <citation type="submission" date="2011-05" db="EMBL/GenBank/DDBJ databases">
        <authorList>
            <person name="Richards S.R."/>
            <person name="Qu J."/>
            <person name="Jiang H."/>
            <person name="Jhangiani S.N."/>
            <person name="Agravi P."/>
            <person name="Goodspeed R."/>
            <person name="Gross S."/>
            <person name="Mandapat C."/>
            <person name="Jackson L."/>
            <person name="Mathew T."/>
            <person name="Pu L."/>
            <person name="Thornton R."/>
            <person name="Saada N."/>
            <person name="Wilczek-Boney K.B."/>
            <person name="Lee S."/>
            <person name="Kovar C."/>
            <person name="Wu Y."/>
            <person name="Scherer S.E."/>
            <person name="Worley K.C."/>
            <person name="Muzny D.M."/>
            <person name="Gibbs R."/>
        </authorList>
    </citation>
    <scope>NUCLEOTIDE SEQUENCE</scope>
    <source>
        <strain evidence="3">Brora</strain>
    </source>
</reference>